<sequence length="291" mass="32755">MTVTQQPIQQTYSNPNDSVPTTEVFKNLIREKSPSLHEYTLQHSFSTAKYLCGASCGCFRIPCLRDDISHITIFPPPSDFSPNHACSSSCNTKLGKDRVQRGNSCCDAGCFDCFCRTCFCCLNCWTNAEGCLILCCLLVLVLSIFLGGIYLLTAPVAIFLFVYYEKETTVELDDEKRQVRMTSRGKYIRKETILSSYAISYDQIHDIYAQLVSEGSNGPIDSEYCLVLQTKEGQLVNLSKPLDLKFADINGGVKYLRDFLRMRGVIFVRDSQYGGMATMNNNTMPMNHQMV</sequence>
<keyword evidence="1" id="KW-0472">Membrane</keyword>
<gene>
    <name evidence="2" type="ORF">NAEGRDRAFT_73812</name>
</gene>
<organism evidence="3">
    <name type="scientific">Naegleria gruberi</name>
    <name type="common">Amoeba</name>
    <dbReference type="NCBI Taxonomy" id="5762"/>
    <lineage>
        <taxon>Eukaryota</taxon>
        <taxon>Discoba</taxon>
        <taxon>Heterolobosea</taxon>
        <taxon>Tetramitia</taxon>
        <taxon>Eutetramitia</taxon>
        <taxon>Vahlkampfiidae</taxon>
        <taxon>Naegleria</taxon>
    </lineage>
</organism>
<accession>D2VXN4</accession>
<dbReference type="InParanoid" id="D2VXN4"/>
<dbReference type="EMBL" id="GG738907">
    <property type="protein sequence ID" value="EFC38473.1"/>
    <property type="molecule type" value="Genomic_DNA"/>
</dbReference>
<dbReference type="VEuPathDB" id="AmoebaDB:NAEGRDRAFT_73812"/>
<proteinExistence type="predicted"/>
<reference evidence="2 3" key="1">
    <citation type="journal article" date="2010" name="Cell">
        <title>The genome of Naegleria gruberi illuminates early eukaryotic versatility.</title>
        <authorList>
            <person name="Fritz-Laylin L.K."/>
            <person name="Prochnik S.E."/>
            <person name="Ginger M.L."/>
            <person name="Dacks J.B."/>
            <person name="Carpenter M.L."/>
            <person name="Field M.C."/>
            <person name="Kuo A."/>
            <person name="Paredez A."/>
            <person name="Chapman J."/>
            <person name="Pham J."/>
            <person name="Shu S."/>
            <person name="Neupane R."/>
            <person name="Cipriano M."/>
            <person name="Mancuso J."/>
            <person name="Tu H."/>
            <person name="Salamov A."/>
            <person name="Lindquist E."/>
            <person name="Shapiro H."/>
            <person name="Lucas S."/>
            <person name="Grigoriev I.V."/>
            <person name="Cande W.Z."/>
            <person name="Fulton C."/>
            <person name="Rokhsar D.S."/>
            <person name="Dawson S.C."/>
        </authorList>
    </citation>
    <scope>NUCLEOTIDE SEQUENCE [LARGE SCALE GENOMIC DNA]</scope>
    <source>
        <strain evidence="2 3">NEG-M</strain>
    </source>
</reference>
<evidence type="ECO:0000313" key="2">
    <source>
        <dbReference type="EMBL" id="EFC38473.1"/>
    </source>
</evidence>
<dbReference type="GeneID" id="8853912"/>
<dbReference type="RefSeq" id="XP_002671217.1">
    <property type="nucleotide sequence ID" value="XM_002671171.1"/>
</dbReference>
<evidence type="ECO:0000313" key="3">
    <source>
        <dbReference type="Proteomes" id="UP000006671"/>
    </source>
</evidence>
<protein>
    <submittedName>
        <fullName evidence="2">Predicted protein</fullName>
    </submittedName>
</protein>
<keyword evidence="3" id="KW-1185">Reference proteome</keyword>
<feature type="transmembrane region" description="Helical" evidence="1">
    <location>
        <begin position="137"/>
        <end position="164"/>
    </location>
</feature>
<dbReference type="AlphaFoldDB" id="D2VXN4"/>
<dbReference type="Proteomes" id="UP000006671">
    <property type="component" value="Unassembled WGS sequence"/>
</dbReference>
<keyword evidence="1" id="KW-0812">Transmembrane</keyword>
<name>D2VXN4_NAEGR</name>
<evidence type="ECO:0000256" key="1">
    <source>
        <dbReference type="SAM" id="Phobius"/>
    </source>
</evidence>
<dbReference type="KEGG" id="ngr:NAEGRDRAFT_73812"/>
<keyword evidence="1" id="KW-1133">Transmembrane helix</keyword>